<sequence length="262" mass="29912">MLTYEKKLYEDLGHFYAQGSDEAAADWEGRRKWMLKRADLNSGMVSYIIKTYYKSFIMPEDEPEAFGDRGNEMLIQQARLKYGYKLTHRDLELWYRGEEAKLQNEVAAALAPIIEADSKAVPRPTKSQLPVPRKPVTKMCFSLRPITEESGAPGYHMISKPKANDIVFVPGRHDLPGTYQHLVTDLDMGPDVPKVSVTAVVVERSATLPMPLLIADDWQKEAVTVLRVLVRMIERKVASFETTRETLDLKSLNSFRRLPRKI</sequence>
<dbReference type="Proteomes" id="UP001392437">
    <property type="component" value="Unassembled WGS sequence"/>
</dbReference>
<dbReference type="EMBL" id="JAQQWP010000008">
    <property type="protein sequence ID" value="KAK8105554.1"/>
    <property type="molecule type" value="Genomic_DNA"/>
</dbReference>
<protein>
    <submittedName>
        <fullName evidence="1">Uncharacterized protein</fullName>
    </submittedName>
</protein>
<dbReference type="AlphaFoldDB" id="A0AAW0QPP3"/>
<evidence type="ECO:0000313" key="2">
    <source>
        <dbReference type="Proteomes" id="UP001392437"/>
    </source>
</evidence>
<gene>
    <name evidence="1" type="ORF">PG999_008913</name>
</gene>
<comment type="caution">
    <text evidence="1">The sequence shown here is derived from an EMBL/GenBank/DDBJ whole genome shotgun (WGS) entry which is preliminary data.</text>
</comment>
<organism evidence="1 2">
    <name type="scientific">Apiospora kogelbergensis</name>
    <dbReference type="NCBI Taxonomy" id="1337665"/>
    <lineage>
        <taxon>Eukaryota</taxon>
        <taxon>Fungi</taxon>
        <taxon>Dikarya</taxon>
        <taxon>Ascomycota</taxon>
        <taxon>Pezizomycotina</taxon>
        <taxon>Sordariomycetes</taxon>
        <taxon>Xylariomycetidae</taxon>
        <taxon>Amphisphaeriales</taxon>
        <taxon>Apiosporaceae</taxon>
        <taxon>Apiospora</taxon>
    </lineage>
</organism>
<proteinExistence type="predicted"/>
<keyword evidence="2" id="KW-1185">Reference proteome</keyword>
<accession>A0AAW0QPP3</accession>
<reference evidence="1 2" key="1">
    <citation type="submission" date="2023-01" db="EMBL/GenBank/DDBJ databases">
        <title>Analysis of 21 Apiospora genomes using comparative genomics revels a genus with tremendous synthesis potential of carbohydrate active enzymes and secondary metabolites.</title>
        <authorList>
            <person name="Sorensen T."/>
        </authorList>
    </citation>
    <scope>NUCLEOTIDE SEQUENCE [LARGE SCALE GENOMIC DNA]</scope>
    <source>
        <strain evidence="1 2">CBS 117206</strain>
    </source>
</reference>
<evidence type="ECO:0000313" key="1">
    <source>
        <dbReference type="EMBL" id="KAK8105554.1"/>
    </source>
</evidence>
<name>A0AAW0QPP3_9PEZI</name>